<name>A0A2H1VTZ4_SPOFR</name>
<dbReference type="EMBL" id="ODYU01004390">
    <property type="protein sequence ID" value="SOQ44216.1"/>
    <property type="molecule type" value="Genomic_DNA"/>
</dbReference>
<gene>
    <name evidence="2" type="ORF">SFRICE_031087</name>
</gene>
<accession>A0A2H1VTZ4</accession>
<keyword evidence="1" id="KW-1133">Transmembrane helix</keyword>
<keyword evidence="1" id="KW-0812">Transmembrane</keyword>
<keyword evidence="1" id="KW-0472">Membrane</keyword>
<feature type="transmembrane region" description="Helical" evidence="1">
    <location>
        <begin position="33"/>
        <end position="54"/>
    </location>
</feature>
<organism evidence="2">
    <name type="scientific">Spodoptera frugiperda</name>
    <name type="common">Fall armyworm</name>
    <dbReference type="NCBI Taxonomy" id="7108"/>
    <lineage>
        <taxon>Eukaryota</taxon>
        <taxon>Metazoa</taxon>
        <taxon>Ecdysozoa</taxon>
        <taxon>Arthropoda</taxon>
        <taxon>Hexapoda</taxon>
        <taxon>Insecta</taxon>
        <taxon>Pterygota</taxon>
        <taxon>Neoptera</taxon>
        <taxon>Endopterygota</taxon>
        <taxon>Lepidoptera</taxon>
        <taxon>Glossata</taxon>
        <taxon>Ditrysia</taxon>
        <taxon>Noctuoidea</taxon>
        <taxon>Noctuidae</taxon>
        <taxon>Amphipyrinae</taxon>
        <taxon>Spodoptera</taxon>
    </lineage>
</organism>
<evidence type="ECO:0000256" key="1">
    <source>
        <dbReference type="SAM" id="Phobius"/>
    </source>
</evidence>
<protein>
    <submittedName>
        <fullName evidence="2">SFRICE_031087</fullName>
    </submittedName>
</protein>
<dbReference type="AlphaFoldDB" id="A0A2H1VTZ4"/>
<sequence length="224" mass="24848">MFMVGAVAEQLTAVQRLAGSNPARSNSLFDPQIVVLCLTVMIFSNFVSGAFINIQVHIHITPRPETTICGTHKKLLLAGFEPATHCAAASCPATAPAVQSQLVCVVEEMLEYFTKSKHQGHHNIVFYLEYCSQVWNPKFNVYIDRLESIQKKFLRYIQFRAGAYYSGLLCVVKSITYFKERDCTVGAVAEQLTAAQCVPDSIPARSNFLYVPQIVVSVLGVMCM</sequence>
<reference evidence="2" key="1">
    <citation type="submission" date="2016-07" db="EMBL/GenBank/DDBJ databases">
        <authorList>
            <person name="Bretaudeau A."/>
        </authorList>
    </citation>
    <scope>NUCLEOTIDE SEQUENCE</scope>
    <source>
        <strain evidence="2">Rice</strain>
        <tissue evidence="2">Whole body</tissue>
    </source>
</reference>
<proteinExistence type="predicted"/>
<evidence type="ECO:0000313" key="2">
    <source>
        <dbReference type="EMBL" id="SOQ44216.1"/>
    </source>
</evidence>